<feature type="transmembrane region" description="Helical" evidence="2">
    <location>
        <begin position="227"/>
        <end position="249"/>
    </location>
</feature>
<name>U6DDF9_NEOVI</name>
<feature type="region of interest" description="Disordered" evidence="1">
    <location>
        <begin position="319"/>
        <end position="358"/>
    </location>
</feature>
<keyword evidence="2" id="KW-1133">Transmembrane helix</keyword>
<keyword evidence="2" id="KW-0812">Transmembrane</keyword>
<evidence type="ECO:0000256" key="1">
    <source>
        <dbReference type="SAM" id="MobiDB-lite"/>
    </source>
</evidence>
<dbReference type="InterPro" id="IPR033239">
    <property type="entry name" value="EVI2B"/>
</dbReference>
<organism evidence="3">
    <name type="scientific">Neovison vison</name>
    <name type="common">American mink</name>
    <name type="synonym">Mustela vison</name>
    <dbReference type="NCBI Taxonomy" id="452646"/>
    <lineage>
        <taxon>Eukaryota</taxon>
        <taxon>Metazoa</taxon>
        <taxon>Chordata</taxon>
        <taxon>Craniata</taxon>
        <taxon>Vertebrata</taxon>
        <taxon>Euteleostomi</taxon>
        <taxon>Mammalia</taxon>
        <taxon>Eutheria</taxon>
        <taxon>Laurasiatheria</taxon>
        <taxon>Carnivora</taxon>
        <taxon>Caniformia</taxon>
        <taxon>Musteloidea</taxon>
        <taxon>Mustelidae</taxon>
        <taxon>Mustelinae</taxon>
        <taxon>Neogale</taxon>
    </lineage>
</organism>
<feature type="compositionally biased region" description="Polar residues" evidence="1">
    <location>
        <begin position="47"/>
        <end position="85"/>
    </location>
</feature>
<feature type="compositionally biased region" description="Polar residues" evidence="1">
    <location>
        <begin position="122"/>
        <end position="131"/>
    </location>
</feature>
<feature type="compositionally biased region" description="Polar residues" evidence="1">
    <location>
        <begin position="440"/>
        <end position="449"/>
    </location>
</feature>
<feature type="non-terminal residue" evidence="3">
    <location>
        <position position="1"/>
    </location>
</feature>
<keyword evidence="2" id="KW-0472">Membrane</keyword>
<proteinExistence type="evidence at transcript level"/>
<evidence type="ECO:0000256" key="2">
    <source>
        <dbReference type="SAM" id="Phobius"/>
    </source>
</evidence>
<sequence length="472" mass="51389">NKNSAFCKKKLTAERKHSGMDPKYFILILFCGYISDTFSSKREAITTEKQPQSPLFRSPRLSNSANSQTTTENPMSQPTQFNHVSPEQPVATAKAADKQTSPAAHASSEEPAAHTSAGQPLAYNNTGQPVSMANMSSQQTAVPVFTSAGQLPPSAHTSTKRLPPFVYTSTQQPSSVRTSSRKPTPPTVHNPTVQPTSVKSSRRITPGFILETTSSKTISRETSANSIAAILIGVILTSMLVSIIIIVLWKCLRKPALSDQNWAGRSPFADGETPDIYMDNIRGNEVPTKRTSIVTFMPWKSNKSTLLAEDLEIKLFDSNTEDSNPLKTEKTKDEVNGTSEESPGGSTIGTAVSTSDDADLLPPPPPLLDLEEQENNQCDKPTMTVLSPLPNASSNLPPSLDCLNQVCKNHNTEFEQTFPPPPDSLNLPLEPGDFMKNQEDSNNGIQCQEFSIPPDCDQDHSEYLPPPPEELL</sequence>
<evidence type="ECO:0000313" key="3">
    <source>
        <dbReference type="EMBL" id="CCP79888.1"/>
    </source>
</evidence>
<gene>
    <name evidence="3" type="primary">B7Z4A7</name>
</gene>
<dbReference type="PANTHER" id="PTHR15384:SF0">
    <property type="entry name" value="PROTEIN EVI2B"/>
    <property type="match status" value="1"/>
</dbReference>
<feature type="region of interest" description="Disordered" evidence="1">
    <location>
        <begin position="147"/>
        <end position="205"/>
    </location>
</feature>
<protein>
    <recommendedName>
        <fullName evidence="4">Protein EVI2B</fullName>
    </recommendedName>
</protein>
<dbReference type="PANTHER" id="PTHR15384">
    <property type="entry name" value="PROTEIN EVI2B"/>
    <property type="match status" value="1"/>
</dbReference>
<dbReference type="GO" id="GO:2000035">
    <property type="term" value="P:regulation of stem cell division"/>
    <property type="evidence" value="ECO:0007669"/>
    <property type="project" value="TreeGrafter"/>
</dbReference>
<feature type="region of interest" description="Disordered" evidence="1">
    <location>
        <begin position="44"/>
        <end position="131"/>
    </location>
</feature>
<feature type="compositionally biased region" description="Polar residues" evidence="1">
    <location>
        <begin position="189"/>
        <end position="199"/>
    </location>
</feature>
<feature type="region of interest" description="Disordered" evidence="1">
    <location>
        <begin position="417"/>
        <end position="472"/>
    </location>
</feature>
<reference evidence="3" key="1">
    <citation type="submission" date="2012-11" db="EMBL/GenBank/DDBJ databases">
        <title>An American mink transcriptome.</title>
        <authorList>
            <person name="Anistoroaei R."/>
            <person name="Christensen K."/>
        </authorList>
    </citation>
    <scope>NUCLEOTIDE SEQUENCE</scope>
    <source>
        <tissue evidence="3">Pool of brain</tissue>
    </source>
</reference>
<feature type="compositionally biased region" description="Polar residues" evidence="1">
    <location>
        <begin position="336"/>
        <end position="355"/>
    </location>
</feature>
<dbReference type="AlphaFoldDB" id="U6DDF9"/>
<dbReference type="GO" id="GO:0045660">
    <property type="term" value="P:positive regulation of neutrophil differentiation"/>
    <property type="evidence" value="ECO:0007669"/>
    <property type="project" value="TreeGrafter"/>
</dbReference>
<accession>U6DDF9</accession>
<dbReference type="EMBL" id="HAAF01008064">
    <property type="protein sequence ID" value="CCP79888.1"/>
    <property type="molecule type" value="mRNA"/>
</dbReference>
<feature type="compositionally biased region" description="Polar residues" evidence="1">
    <location>
        <begin position="167"/>
        <end position="182"/>
    </location>
</feature>
<evidence type="ECO:0008006" key="4">
    <source>
        <dbReference type="Google" id="ProtNLM"/>
    </source>
</evidence>